<dbReference type="AlphaFoldDB" id="A0A933LQB5"/>
<dbReference type="EMBL" id="JACQWF010000099">
    <property type="protein sequence ID" value="MBI4595157.1"/>
    <property type="molecule type" value="Genomic_DNA"/>
</dbReference>
<evidence type="ECO:0000313" key="1">
    <source>
        <dbReference type="EMBL" id="MBI4595157.1"/>
    </source>
</evidence>
<evidence type="ECO:0000313" key="2">
    <source>
        <dbReference type="Proteomes" id="UP000772181"/>
    </source>
</evidence>
<protein>
    <submittedName>
        <fullName evidence="1">Uncharacterized protein</fullName>
    </submittedName>
</protein>
<name>A0A933LQB5_UNCTE</name>
<accession>A0A933LQB5</accession>
<reference evidence="1" key="1">
    <citation type="submission" date="2020-07" db="EMBL/GenBank/DDBJ databases">
        <title>Huge and variable diversity of episymbiotic CPR bacteria and DPANN archaea in groundwater ecosystems.</title>
        <authorList>
            <person name="He C.Y."/>
            <person name="Keren R."/>
            <person name="Whittaker M."/>
            <person name="Farag I.F."/>
            <person name="Doudna J."/>
            <person name="Cate J.H.D."/>
            <person name="Banfield J.F."/>
        </authorList>
    </citation>
    <scope>NUCLEOTIDE SEQUENCE</scope>
    <source>
        <strain evidence="1">NC_groundwater_1482_Ag_S-0.65um_47_24</strain>
    </source>
</reference>
<sequence>MTQNLQLQVEEFIKGMVREDSDNRFNKLDGTPIYDEPIVGFASGADPLFEDYKKIIGNFHMTPREFLEKVAAEQGKSI</sequence>
<organism evidence="1 2">
    <name type="scientific">Tectimicrobiota bacterium</name>
    <dbReference type="NCBI Taxonomy" id="2528274"/>
    <lineage>
        <taxon>Bacteria</taxon>
        <taxon>Pseudomonadati</taxon>
        <taxon>Nitrospinota/Tectimicrobiota group</taxon>
        <taxon>Candidatus Tectimicrobiota</taxon>
    </lineage>
</organism>
<feature type="non-terminal residue" evidence="1">
    <location>
        <position position="78"/>
    </location>
</feature>
<dbReference type="Proteomes" id="UP000772181">
    <property type="component" value="Unassembled WGS sequence"/>
</dbReference>
<proteinExistence type="predicted"/>
<comment type="caution">
    <text evidence="1">The sequence shown here is derived from an EMBL/GenBank/DDBJ whole genome shotgun (WGS) entry which is preliminary data.</text>
</comment>
<gene>
    <name evidence="1" type="ORF">HY730_02135</name>
</gene>